<dbReference type="PROSITE" id="PS50234">
    <property type="entry name" value="VWFA"/>
    <property type="match status" value="1"/>
</dbReference>
<feature type="non-terminal residue" evidence="4">
    <location>
        <position position="1"/>
    </location>
</feature>
<dbReference type="InterPro" id="IPR050525">
    <property type="entry name" value="ECM_Assembly_Org"/>
</dbReference>
<dbReference type="InterPro" id="IPR006703">
    <property type="entry name" value="G_AIG1"/>
</dbReference>
<feature type="non-terminal residue" evidence="4">
    <location>
        <position position="308"/>
    </location>
</feature>
<name>A0AAV2HEC6_LYMST</name>
<dbReference type="GO" id="GO:0005525">
    <property type="term" value="F:GTP binding"/>
    <property type="evidence" value="ECO:0007669"/>
    <property type="project" value="InterPro"/>
</dbReference>
<proteinExistence type="inferred from homology"/>
<dbReference type="Gene3D" id="3.40.50.410">
    <property type="entry name" value="von Willebrand factor, type A domain"/>
    <property type="match status" value="1"/>
</dbReference>
<evidence type="ECO:0000256" key="1">
    <source>
        <dbReference type="ARBA" id="ARBA00008535"/>
    </source>
</evidence>
<comment type="caution">
    <text evidence="4">The sequence shown here is derived from an EMBL/GenBank/DDBJ whole genome shotgun (WGS) entry which is preliminary data.</text>
</comment>
<dbReference type="PANTHER" id="PTHR24020:SF20">
    <property type="entry name" value="PH DOMAIN-CONTAINING PROTEIN"/>
    <property type="match status" value="1"/>
</dbReference>
<evidence type="ECO:0000313" key="5">
    <source>
        <dbReference type="Proteomes" id="UP001497497"/>
    </source>
</evidence>
<gene>
    <name evidence="4" type="ORF">GSLYS_00004939001</name>
</gene>
<feature type="domain" description="VWFA" evidence="3">
    <location>
        <begin position="184"/>
        <end position="308"/>
    </location>
</feature>
<dbReference type="SUPFAM" id="SSF53300">
    <property type="entry name" value="vWA-like"/>
    <property type="match status" value="1"/>
</dbReference>
<dbReference type="Pfam" id="PF04548">
    <property type="entry name" value="AIG1"/>
    <property type="match status" value="1"/>
</dbReference>
<reference evidence="4 5" key="1">
    <citation type="submission" date="2024-04" db="EMBL/GenBank/DDBJ databases">
        <authorList>
            <consortium name="Genoscope - CEA"/>
            <person name="William W."/>
        </authorList>
    </citation>
    <scope>NUCLEOTIDE SEQUENCE [LARGE SCALE GENOMIC DNA]</scope>
</reference>
<keyword evidence="2" id="KW-0547">Nucleotide-binding</keyword>
<dbReference type="PANTHER" id="PTHR24020">
    <property type="entry name" value="COLLAGEN ALPHA"/>
    <property type="match status" value="1"/>
</dbReference>
<protein>
    <recommendedName>
        <fullName evidence="3">VWFA domain-containing protein</fullName>
    </recommendedName>
</protein>
<accession>A0AAV2HEC6</accession>
<sequence length="308" mass="34654">GEATEATFKTGLTSSNEFEIKILDCPGVRGLLDQTQLLSKCDMCMSKFAKTFPQGVHGVVMVIKFGNRFFEEDELALTLLTRMFGEEFLQKHGVCVVSNGDVFRRVMGQSYKPRSLDEWCRGQTGVLGRIFKTFDYRCALLDNTTQDIEEKKAQVQQVVERTCVKWLQVGSSMSVSPQLRAMVDIHMILEVATTTQEYHKQLKFTIEYTQTFDVTRTSVLIVGETKTRTFGFDQFKKHEELASALMGVEFLGPCRGTDTSLEIARRDSFSPATGMRTGVKQLACVITEGRAVDEKKMIQEADTLKKTG</sequence>
<dbReference type="InterPro" id="IPR036465">
    <property type="entry name" value="vWFA_dom_sf"/>
</dbReference>
<keyword evidence="5" id="KW-1185">Reference proteome</keyword>
<evidence type="ECO:0000259" key="3">
    <source>
        <dbReference type="PROSITE" id="PS50234"/>
    </source>
</evidence>
<dbReference type="InterPro" id="IPR027417">
    <property type="entry name" value="P-loop_NTPase"/>
</dbReference>
<dbReference type="Gene3D" id="3.40.50.300">
    <property type="entry name" value="P-loop containing nucleotide triphosphate hydrolases"/>
    <property type="match status" value="1"/>
</dbReference>
<evidence type="ECO:0000256" key="2">
    <source>
        <dbReference type="ARBA" id="ARBA00022741"/>
    </source>
</evidence>
<dbReference type="InterPro" id="IPR002035">
    <property type="entry name" value="VWF_A"/>
</dbReference>
<organism evidence="4 5">
    <name type="scientific">Lymnaea stagnalis</name>
    <name type="common">Great pond snail</name>
    <name type="synonym">Helix stagnalis</name>
    <dbReference type="NCBI Taxonomy" id="6523"/>
    <lineage>
        <taxon>Eukaryota</taxon>
        <taxon>Metazoa</taxon>
        <taxon>Spiralia</taxon>
        <taxon>Lophotrochozoa</taxon>
        <taxon>Mollusca</taxon>
        <taxon>Gastropoda</taxon>
        <taxon>Heterobranchia</taxon>
        <taxon>Euthyneura</taxon>
        <taxon>Panpulmonata</taxon>
        <taxon>Hygrophila</taxon>
        <taxon>Lymnaeoidea</taxon>
        <taxon>Lymnaeidae</taxon>
        <taxon>Lymnaea</taxon>
    </lineage>
</organism>
<dbReference type="AlphaFoldDB" id="A0AAV2HEC6"/>
<comment type="similarity">
    <text evidence="1">Belongs to the TRAFAC class TrmE-Era-EngA-EngB-Septin-like GTPase superfamily. AIG1/Toc34/Toc159-like paraseptin GTPase family. IAN subfamily.</text>
</comment>
<dbReference type="Pfam" id="PF00092">
    <property type="entry name" value="VWA"/>
    <property type="match status" value="1"/>
</dbReference>
<evidence type="ECO:0000313" key="4">
    <source>
        <dbReference type="EMBL" id="CAL1530814.1"/>
    </source>
</evidence>
<dbReference type="Proteomes" id="UP001497497">
    <property type="component" value="Unassembled WGS sequence"/>
</dbReference>
<dbReference type="EMBL" id="CAXITT010000076">
    <property type="protein sequence ID" value="CAL1530814.1"/>
    <property type="molecule type" value="Genomic_DNA"/>
</dbReference>